<reference evidence="10" key="1">
    <citation type="submission" date="2016-03" db="EMBL/GenBank/DDBJ databases">
        <authorList>
            <person name="Ploux O."/>
        </authorList>
    </citation>
    <scope>NUCLEOTIDE SEQUENCE</scope>
    <source>
        <strain evidence="10">UC1</strain>
    </source>
</reference>
<feature type="transmembrane region" description="Helical" evidence="9">
    <location>
        <begin position="280"/>
        <end position="313"/>
    </location>
</feature>
<dbReference type="Pfam" id="PF13520">
    <property type="entry name" value="AA_permease_2"/>
    <property type="match status" value="1"/>
</dbReference>
<name>A0A1Y5P1Y1_9MICO</name>
<feature type="transmembrane region" description="Helical" evidence="9">
    <location>
        <begin position="207"/>
        <end position="225"/>
    </location>
</feature>
<evidence type="ECO:0000256" key="2">
    <source>
        <dbReference type="ARBA" id="ARBA00008220"/>
    </source>
</evidence>
<feature type="transmembrane region" description="Helical" evidence="9">
    <location>
        <begin position="361"/>
        <end position="382"/>
    </location>
</feature>
<organism evidence="10">
    <name type="scientific">uncultured Microbacterium sp</name>
    <dbReference type="NCBI Taxonomy" id="191216"/>
    <lineage>
        <taxon>Bacteria</taxon>
        <taxon>Bacillati</taxon>
        <taxon>Actinomycetota</taxon>
        <taxon>Actinomycetes</taxon>
        <taxon>Micrococcales</taxon>
        <taxon>Microbacteriaceae</taxon>
        <taxon>Microbacterium</taxon>
        <taxon>environmental samples</taxon>
    </lineage>
</organism>
<dbReference type="AlphaFoldDB" id="A0A1Y5P1Y1"/>
<dbReference type="PIRSF" id="PIRSF006060">
    <property type="entry name" value="AA_transporter"/>
    <property type="match status" value="1"/>
</dbReference>
<dbReference type="InterPro" id="IPR050367">
    <property type="entry name" value="APC_superfamily"/>
</dbReference>
<accession>A0A1Y5P1Y1</accession>
<dbReference type="InterPro" id="IPR004754">
    <property type="entry name" value="Amino_acid_antiprt"/>
</dbReference>
<dbReference type="Gene3D" id="1.20.1740.10">
    <property type="entry name" value="Amino acid/polyamine transporter I"/>
    <property type="match status" value="1"/>
</dbReference>
<feature type="transmembrane region" description="Helical" evidence="9">
    <location>
        <begin position="49"/>
        <end position="70"/>
    </location>
</feature>
<feature type="transmembrane region" description="Helical" evidence="9">
    <location>
        <begin position="448"/>
        <end position="472"/>
    </location>
</feature>
<feature type="transmembrane region" description="Helical" evidence="9">
    <location>
        <begin position="165"/>
        <end position="187"/>
    </location>
</feature>
<keyword evidence="3" id="KW-0813">Transport</keyword>
<evidence type="ECO:0000256" key="7">
    <source>
        <dbReference type="ARBA" id="ARBA00022989"/>
    </source>
</evidence>
<keyword evidence="6" id="KW-0029">Amino-acid transport</keyword>
<dbReference type="NCBIfam" id="TIGR00905">
    <property type="entry name" value="2A0302"/>
    <property type="match status" value="1"/>
</dbReference>
<keyword evidence="7 9" id="KW-1133">Transmembrane helix</keyword>
<feature type="transmembrane region" description="Helical" evidence="9">
    <location>
        <begin position="394"/>
        <end position="412"/>
    </location>
</feature>
<feature type="transmembrane region" description="Helical" evidence="9">
    <location>
        <begin position="333"/>
        <end position="355"/>
    </location>
</feature>
<keyword evidence="5 9" id="KW-0812">Transmembrane</keyword>
<feature type="transmembrane region" description="Helical" evidence="9">
    <location>
        <begin position="418"/>
        <end position="436"/>
    </location>
</feature>
<evidence type="ECO:0000313" key="10">
    <source>
        <dbReference type="EMBL" id="SBS70101.1"/>
    </source>
</evidence>
<dbReference type="GO" id="GO:0006865">
    <property type="term" value="P:amino acid transport"/>
    <property type="evidence" value="ECO:0007669"/>
    <property type="project" value="UniProtKB-KW"/>
</dbReference>
<comment type="subcellular location">
    <subcellularLocation>
        <location evidence="1">Cell membrane</location>
        <topology evidence="1">Multi-pass membrane protein</topology>
    </subcellularLocation>
</comment>
<proteinExistence type="inferred from homology"/>
<evidence type="ECO:0000256" key="3">
    <source>
        <dbReference type="ARBA" id="ARBA00022448"/>
    </source>
</evidence>
<feature type="transmembrane region" description="Helical" evidence="9">
    <location>
        <begin position="82"/>
        <end position="102"/>
    </location>
</feature>
<dbReference type="PANTHER" id="PTHR42770:SF4">
    <property type="entry name" value="ARGININE_ORNITHINE ANTIPORTER-RELATED"/>
    <property type="match status" value="1"/>
</dbReference>
<gene>
    <name evidence="10" type="primary">arcD</name>
    <name evidence="10" type="ORF">MIPYR_10281</name>
</gene>
<dbReference type="InterPro" id="IPR002293">
    <property type="entry name" value="AA/rel_permease1"/>
</dbReference>
<dbReference type="RefSeq" id="WP_295572703.1">
    <property type="nucleotide sequence ID" value="NZ_FLQR01000001.1"/>
</dbReference>
<feature type="transmembrane region" description="Helical" evidence="9">
    <location>
        <begin position="17"/>
        <end position="37"/>
    </location>
</feature>
<protein>
    <submittedName>
        <fullName evidence="10">Arginine/ornithine antiporter</fullName>
    </submittedName>
</protein>
<evidence type="ECO:0000256" key="4">
    <source>
        <dbReference type="ARBA" id="ARBA00022475"/>
    </source>
</evidence>
<dbReference type="PANTHER" id="PTHR42770">
    <property type="entry name" value="AMINO ACID TRANSPORTER-RELATED"/>
    <property type="match status" value="1"/>
</dbReference>
<dbReference type="GO" id="GO:0022857">
    <property type="term" value="F:transmembrane transporter activity"/>
    <property type="evidence" value="ECO:0007669"/>
    <property type="project" value="InterPro"/>
</dbReference>
<feature type="transmembrane region" description="Helical" evidence="9">
    <location>
        <begin position="109"/>
        <end position="127"/>
    </location>
</feature>
<dbReference type="EMBL" id="FLQR01000001">
    <property type="protein sequence ID" value="SBS70101.1"/>
    <property type="molecule type" value="Genomic_DNA"/>
</dbReference>
<keyword evidence="4" id="KW-1003">Cell membrane</keyword>
<feature type="transmembrane region" description="Helical" evidence="9">
    <location>
        <begin position="237"/>
        <end position="260"/>
    </location>
</feature>
<comment type="similarity">
    <text evidence="2">Belongs to the amino acid-polyamine-organocation (APC) superfamily. Basic amino acid/polyamine antiporter (APA) (TC 2.A.3.2) family.</text>
</comment>
<feature type="transmembrane region" description="Helical" evidence="9">
    <location>
        <begin position="133"/>
        <end position="153"/>
    </location>
</feature>
<evidence type="ECO:0000256" key="8">
    <source>
        <dbReference type="ARBA" id="ARBA00023136"/>
    </source>
</evidence>
<sequence>MTATPAPAGSPAKVSTLTLSTFVVGSMVGAGVFSLPGQFAASAGVAGSLLAWALAGTGTLMLALVFQRLAVQAPHLDAGVFAYAKAGFGDYLGFVSAFGYWASAVAGNVFYWVFVTTTLGAVFPALGEGDTPAAILVASAGLWLFYGLIRRGVTQAAALNRVVTIAKVAPIVLFVVLCLFAFDPAVFAGNWTGGVDGPPLWDQVTSTLLVTVFVFIGIEGASVYSRHARRRRDVGRATLLGFVSVLAVFASVTLVSYGVLPRAEIAALRQPSMAAILEEAVGPWGAVFVGVALIVAVLGAYLAWTLMAAEVLLVAARAGVLPRPLRRADAKDVPVGALTITTALAQLMLIVVLFSDNAFDIALDLTGALILIPYLLSAAFGLKLALTTPGPLRLGAVVVSALATAYTAFLLLAAGATYVLLSLIVLVPATALFAAAKRERDERVFTPAEWVVFAVAVAGAVTAAVLLATGAIGL</sequence>
<keyword evidence="8 9" id="KW-0472">Membrane</keyword>
<evidence type="ECO:0000256" key="6">
    <source>
        <dbReference type="ARBA" id="ARBA00022970"/>
    </source>
</evidence>
<evidence type="ECO:0000256" key="5">
    <source>
        <dbReference type="ARBA" id="ARBA00022692"/>
    </source>
</evidence>
<evidence type="ECO:0000256" key="9">
    <source>
        <dbReference type="SAM" id="Phobius"/>
    </source>
</evidence>
<dbReference type="GO" id="GO:0005886">
    <property type="term" value="C:plasma membrane"/>
    <property type="evidence" value="ECO:0007669"/>
    <property type="project" value="UniProtKB-SubCell"/>
</dbReference>
<evidence type="ECO:0000256" key="1">
    <source>
        <dbReference type="ARBA" id="ARBA00004651"/>
    </source>
</evidence>